<evidence type="ECO:0000256" key="4">
    <source>
        <dbReference type="ARBA" id="ARBA00022692"/>
    </source>
</evidence>
<feature type="transmembrane region" description="Helical" evidence="8">
    <location>
        <begin position="339"/>
        <end position="356"/>
    </location>
</feature>
<feature type="transmembrane region" description="Helical" evidence="8">
    <location>
        <begin position="240"/>
        <end position="263"/>
    </location>
</feature>
<feature type="transmembrane region" description="Helical" evidence="8">
    <location>
        <begin position="141"/>
        <end position="162"/>
    </location>
</feature>
<feature type="transmembrane region" description="Helical" evidence="8">
    <location>
        <begin position="14"/>
        <end position="34"/>
    </location>
</feature>
<feature type="transmembrane region" description="Helical" evidence="8">
    <location>
        <begin position="99"/>
        <end position="121"/>
    </location>
</feature>
<feature type="compositionally biased region" description="Polar residues" evidence="7">
    <location>
        <begin position="649"/>
        <end position="674"/>
    </location>
</feature>
<reference evidence="9 10" key="1">
    <citation type="submission" date="2015-07" db="EMBL/GenBank/DDBJ databases">
        <title>The genome of Eufriesea mexicana.</title>
        <authorList>
            <person name="Pan H."/>
            <person name="Kapheim K."/>
        </authorList>
    </citation>
    <scope>NUCLEOTIDE SEQUENCE [LARGE SCALE GENOMIC DNA]</scope>
    <source>
        <strain evidence="9">0111107269</strain>
        <tissue evidence="9">Whole body</tissue>
    </source>
</reference>
<dbReference type="EMBL" id="KQ760761">
    <property type="protein sequence ID" value="OAD59132.1"/>
    <property type="molecule type" value="Genomic_DNA"/>
</dbReference>
<organism evidence="9 10">
    <name type="scientific">Eufriesea mexicana</name>
    <dbReference type="NCBI Taxonomy" id="516756"/>
    <lineage>
        <taxon>Eukaryota</taxon>
        <taxon>Metazoa</taxon>
        <taxon>Ecdysozoa</taxon>
        <taxon>Arthropoda</taxon>
        <taxon>Hexapoda</taxon>
        <taxon>Insecta</taxon>
        <taxon>Pterygota</taxon>
        <taxon>Neoptera</taxon>
        <taxon>Endopterygota</taxon>
        <taxon>Hymenoptera</taxon>
        <taxon>Apocrita</taxon>
        <taxon>Aculeata</taxon>
        <taxon>Apoidea</taxon>
        <taxon>Anthophila</taxon>
        <taxon>Apidae</taxon>
        <taxon>Eufriesea</taxon>
    </lineage>
</organism>
<evidence type="ECO:0000313" key="9">
    <source>
        <dbReference type="EMBL" id="OAD59132.1"/>
    </source>
</evidence>
<dbReference type="AlphaFoldDB" id="A0A310SE55"/>
<sequence length="828" mass="93404">MACDLSLSSGHVTAVYAVLTLGMAVGAFLFGIIIDANGRKNSIPVTMILVSCASISLSFAQTTFLVYVSIFVLGLGLAGNNVVLRVYLIEFMPMKRRGFYLVVLDLLGLIGYVSALGLSWLLMPSIIRLQNKKFRPNSWRVLTGLGGIPNLIMACASSLLPASPRYLLYRRQYEQALMILRQIYAINNSKHADTYLLSNLDNCVRPDEEDEGNTRNMMKIIRKFCVKTYKRIQEICQTPFRCTTILGIGINFLQFPGIIWLALWSTQLLQENFDKSSKKNSTCIIDIENLALELLHNCHEMNTDRFIVLLYLSLSYILGEILLLVGIDVIGRKIFLGKYISRIAGTVACIGLLFTVHNIQMANNEKVVDQNGQRAERIRKSCASRVNEQRALFKTKQRVDETELPAPPPDPWANPWRLPGSRDQVDEAQYRNIDEDEDLIAYLTDFGTLPFEGQMSECPSRNSAMSAMAISGIYAEDAFEHLDRLYTFAEQILELRERNSKFFKRVRNLERLKVLRDANHKLESAFLRDKDGTINVCEEDTGFAESLLDAMLSNCRDSPLQKRNIRSSSRQARNKLDVEKQTSVDEVSGNGPKVSKWTRVKAAFKWERAYTNDTEIVDSTVTTNTTPTTSVSTPLIKYQRIPEVEIKESNSTATSSPVNETCNAGTSSPSSSNEGYYECPQKNTLNYLDYQPLKRKANKKTEYTNWHNESPDDNILILDAIRGNETGMVNEVSQGKPLIRITSEKNHATLSNRLDEKDTESTSKRSTPTLTIAIPSHEDDIRYTSSPESNSPLFFNANISAGNSPQQRKTYRDLSINKDFKRQVNITT</sequence>
<dbReference type="SUPFAM" id="SSF103473">
    <property type="entry name" value="MFS general substrate transporter"/>
    <property type="match status" value="1"/>
</dbReference>
<keyword evidence="6 8" id="KW-0472">Membrane</keyword>
<dbReference type="InterPro" id="IPR005828">
    <property type="entry name" value="MFS_sugar_transport-like"/>
</dbReference>
<accession>A0A310SE55</accession>
<feature type="compositionally biased region" description="Basic and acidic residues" evidence="7">
    <location>
        <begin position="749"/>
        <end position="763"/>
    </location>
</feature>
<name>A0A310SE55_9HYME</name>
<dbReference type="GO" id="GO:0016020">
    <property type="term" value="C:membrane"/>
    <property type="evidence" value="ECO:0007669"/>
    <property type="project" value="UniProtKB-SubCell"/>
</dbReference>
<gene>
    <name evidence="9" type="ORF">WN48_09746</name>
</gene>
<dbReference type="PANTHER" id="PTHR23511">
    <property type="entry name" value="SYNAPTIC VESICLE GLYCOPROTEIN 2"/>
    <property type="match status" value="1"/>
</dbReference>
<protein>
    <submittedName>
        <fullName evidence="9">Synaptic vesicle glycoprotein 2B</fullName>
    </submittedName>
</protein>
<evidence type="ECO:0000256" key="5">
    <source>
        <dbReference type="ARBA" id="ARBA00022989"/>
    </source>
</evidence>
<dbReference type="Pfam" id="PF00083">
    <property type="entry name" value="Sugar_tr"/>
    <property type="match status" value="1"/>
</dbReference>
<keyword evidence="5 8" id="KW-1133">Transmembrane helix</keyword>
<evidence type="ECO:0000256" key="2">
    <source>
        <dbReference type="ARBA" id="ARBA00008335"/>
    </source>
</evidence>
<evidence type="ECO:0000256" key="3">
    <source>
        <dbReference type="ARBA" id="ARBA00022448"/>
    </source>
</evidence>
<feature type="region of interest" description="Disordered" evidence="7">
    <location>
        <begin position="399"/>
        <end position="418"/>
    </location>
</feature>
<evidence type="ECO:0000256" key="6">
    <source>
        <dbReference type="ARBA" id="ARBA00023136"/>
    </source>
</evidence>
<comment type="similarity">
    <text evidence="2">Belongs to the major facilitator superfamily.</text>
</comment>
<dbReference type="InterPro" id="IPR036259">
    <property type="entry name" value="MFS_trans_sf"/>
</dbReference>
<evidence type="ECO:0000313" key="10">
    <source>
        <dbReference type="Proteomes" id="UP000250275"/>
    </source>
</evidence>
<comment type="subcellular location">
    <subcellularLocation>
        <location evidence="1">Membrane</location>
        <topology evidence="1">Multi-pass membrane protein</topology>
    </subcellularLocation>
</comment>
<evidence type="ECO:0000256" key="1">
    <source>
        <dbReference type="ARBA" id="ARBA00004141"/>
    </source>
</evidence>
<dbReference type="PANTHER" id="PTHR23511:SF5">
    <property type="entry name" value="MAJOR FACILITATOR-TYPE TRANSPORTER HXNZ-RELATED"/>
    <property type="match status" value="1"/>
</dbReference>
<dbReference type="GO" id="GO:0022857">
    <property type="term" value="F:transmembrane transporter activity"/>
    <property type="evidence" value="ECO:0007669"/>
    <property type="project" value="InterPro"/>
</dbReference>
<feature type="region of interest" description="Disordered" evidence="7">
    <location>
        <begin position="749"/>
        <end position="770"/>
    </location>
</feature>
<keyword evidence="4 8" id="KW-0812">Transmembrane</keyword>
<dbReference type="OrthoDB" id="8191083at2759"/>
<keyword evidence="10" id="KW-1185">Reference proteome</keyword>
<dbReference type="Proteomes" id="UP000250275">
    <property type="component" value="Unassembled WGS sequence"/>
</dbReference>
<feature type="transmembrane region" description="Helical" evidence="8">
    <location>
        <begin position="306"/>
        <end position="327"/>
    </location>
</feature>
<evidence type="ECO:0000256" key="8">
    <source>
        <dbReference type="SAM" id="Phobius"/>
    </source>
</evidence>
<feature type="transmembrane region" description="Helical" evidence="8">
    <location>
        <begin position="66"/>
        <end position="87"/>
    </location>
</feature>
<feature type="region of interest" description="Disordered" evidence="7">
    <location>
        <begin position="648"/>
        <end position="676"/>
    </location>
</feature>
<evidence type="ECO:0000256" key="7">
    <source>
        <dbReference type="SAM" id="MobiDB-lite"/>
    </source>
</evidence>
<feature type="transmembrane region" description="Helical" evidence="8">
    <location>
        <begin position="41"/>
        <end position="60"/>
    </location>
</feature>
<feature type="compositionally biased region" description="Basic and acidic residues" evidence="7">
    <location>
        <begin position="574"/>
        <end position="583"/>
    </location>
</feature>
<proteinExistence type="inferred from homology"/>
<keyword evidence="3" id="KW-0813">Transport</keyword>
<feature type="region of interest" description="Disordered" evidence="7">
    <location>
        <begin position="560"/>
        <end position="592"/>
    </location>
</feature>
<dbReference type="Gene3D" id="1.20.1250.20">
    <property type="entry name" value="MFS general substrate transporter like domains"/>
    <property type="match status" value="1"/>
</dbReference>